<keyword evidence="2" id="KW-0812">Transmembrane</keyword>
<dbReference type="Proteomes" id="UP000245125">
    <property type="component" value="Unassembled WGS sequence"/>
</dbReference>
<accession>A0A2U3QHH7</accession>
<dbReference type="EMBL" id="OUUY01000082">
    <property type="protein sequence ID" value="SPQ00867.1"/>
    <property type="molecule type" value="Genomic_DNA"/>
</dbReference>
<dbReference type="PANTHER" id="PTHR37423:SF2">
    <property type="entry name" value="MEMBRANE-BOUND LYTIC MUREIN TRANSGLYCOSYLASE C"/>
    <property type="match status" value="1"/>
</dbReference>
<dbReference type="PANTHER" id="PTHR37423">
    <property type="entry name" value="SOLUBLE LYTIC MUREIN TRANSGLYCOSYLASE-RELATED"/>
    <property type="match status" value="1"/>
</dbReference>
<organism evidence="4 5">
    <name type="scientific">Candidatus Sulfobium mesophilum</name>
    <dbReference type="NCBI Taxonomy" id="2016548"/>
    <lineage>
        <taxon>Bacteria</taxon>
        <taxon>Pseudomonadati</taxon>
        <taxon>Nitrospirota</taxon>
        <taxon>Nitrospiria</taxon>
        <taxon>Nitrospirales</taxon>
        <taxon>Nitrospiraceae</taxon>
        <taxon>Candidatus Sulfobium</taxon>
    </lineage>
</organism>
<proteinExistence type="inferred from homology"/>
<evidence type="ECO:0000259" key="3">
    <source>
        <dbReference type="Pfam" id="PF01464"/>
    </source>
</evidence>
<evidence type="ECO:0000313" key="5">
    <source>
        <dbReference type="Proteomes" id="UP000245125"/>
    </source>
</evidence>
<evidence type="ECO:0000256" key="2">
    <source>
        <dbReference type="SAM" id="Phobius"/>
    </source>
</evidence>
<protein>
    <recommendedName>
        <fullName evidence="3">Transglycosylase SLT domain-containing protein</fullName>
    </recommendedName>
</protein>
<gene>
    <name evidence="4" type="ORF">NBG4_360006</name>
</gene>
<dbReference type="Pfam" id="PF01464">
    <property type="entry name" value="SLT"/>
    <property type="match status" value="1"/>
</dbReference>
<name>A0A2U3QHH7_9BACT</name>
<feature type="transmembrane region" description="Helical" evidence="2">
    <location>
        <begin position="21"/>
        <end position="38"/>
    </location>
</feature>
<dbReference type="SUPFAM" id="SSF53955">
    <property type="entry name" value="Lysozyme-like"/>
    <property type="match status" value="1"/>
</dbReference>
<dbReference type="InterPro" id="IPR008258">
    <property type="entry name" value="Transglycosylase_SLT_dom_1"/>
</dbReference>
<dbReference type="Gene3D" id="1.10.530.10">
    <property type="match status" value="1"/>
</dbReference>
<keyword evidence="2" id="KW-0472">Membrane</keyword>
<keyword evidence="2" id="KW-1133">Transmembrane helix</keyword>
<sequence>MQREIRKNSKKVYRHPSVSQCLFIGLVSVLTLVIAYAVSTPGKRAGAGYVVFHNGETRNVEVSAEQVILQWMKEHSDMSEQVLSKIYSVAMNSVNADLILAICLVESNFNPQVESSKGAIGLMGIMPEVWLDELKTHGIVREQDDLYTISKNINSGIYVLQRYLSKTNNLGEALRRYAGGDPEYAAKVLRRLGEISRARRSDVQPYPLQVKATG</sequence>
<reference evidence="5" key="1">
    <citation type="submission" date="2018-03" db="EMBL/GenBank/DDBJ databases">
        <authorList>
            <person name="Zecchin S."/>
        </authorList>
    </citation>
    <scope>NUCLEOTIDE SEQUENCE [LARGE SCALE GENOMIC DNA]</scope>
</reference>
<evidence type="ECO:0000313" key="4">
    <source>
        <dbReference type="EMBL" id="SPQ00867.1"/>
    </source>
</evidence>
<dbReference type="OrthoDB" id="9815002at2"/>
<dbReference type="AlphaFoldDB" id="A0A2U3QHH7"/>
<comment type="similarity">
    <text evidence="1">Belongs to the transglycosylase Slt family.</text>
</comment>
<dbReference type="InterPro" id="IPR023346">
    <property type="entry name" value="Lysozyme-like_dom_sf"/>
</dbReference>
<keyword evidence="5" id="KW-1185">Reference proteome</keyword>
<feature type="domain" description="Transglycosylase SLT" evidence="3">
    <location>
        <begin position="90"/>
        <end position="181"/>
    </location>
</feature>
<evidence type="ECO:0000256" key="1">
    <source>
        <dbReference type="ARBA" id="ARBA00007734"/>
    </source>
</evidence>